<dbReference type="EMBL" id="JBGMDY010000006">
    <property type="protein sequence ID" value="KAL2331407.1"/>
    <property type="molecule type" value="Genomic_DNA"/>
</dbReference>
<evidence type="ECO:0000313" key="1">
    <source>
        <dbReference type="EMBL" id="KAL2331407.1"/>
    </source>
</evidence>
<proteinExistence type="predicted"/>
<accession>A0ABD1M6H5</accession>
<comment type="caution">
    <text evidence="1">The sequence shown here is derived from an EMBL/GenBank/DDBJ whole genome shotgun (WGS) entry which is preliminary data.</text>
</comment>
<keyword evidence="2" id="KW-1185">Reference proteome</keyword>
<gene>
    <name evidence="1" type="ORF">Fmac_018988</name>
</gene>
<dbReference type="Proteomes" id="UP001603857">
    <property type="component" value="Unassembled WGS sequence"/>
</dbReference>
<protein>
    <submittedName>
        <fullName evidence="1">Uncharacterized protein</fullName>
    </submittedName>
</protein>
<dbReference type="AlphaFoldDB" id="A0ABD1M6H5"/>
<reference evidence="1 2" key="1">
    <citation type="submission" date="2024-08" db="EMBL/GenBank/DDBJ databases">
        <title>Insights into the chromosomal genome structure of Flemingia macrophylla.</title>
        <authorList>
            <person name="Ding Y."/>
            <person name="Zhao Y."/>
            <person name="Bi W."/>
            <person name="Wu M."/>
            <person name="Zhao G."/>
            <person name="Gong Y."/>
            <person name="Li W."/>
            <person name="Zhang P."/>
        </authorList>
    </citation>
    <scope>NUCLEOTIDE SEQUENCE [LARGE SCALE GENOMIC DNA]</scope>
    <source>
        <strain evidence="1">DYQJB</strain>
        <tissue evidence="1">Leaf</tissue>
    </source>
</reference>
<name>A0ABD1M6H5_9FABA</name>
<sequence length="127" mass="13477">MAKRFPLLCSCKKFVKYSCSINHSPNKAAIVGSNRNANALVHTAQGGDSILAAATEGEVKAREVVENVVDKAKESGLEAANKSAELVRRDCNSSTIITAEADTNVVDTVEYRCTEDLGGHLGDGHDT</sequence>
<evidence type="ECO:0000313" key="2">
    <source>
        <dbReference type="Proteomes" id="UP001603857"/>
    </source>
</evidence>
<organism evidence="1 2">
    <name type="scientific">Flemingia macrophylla</name>
    <dbReference type="NCBI Taxonomy" id="520843"/>
    <lineage>
        <taxon>Eukaryota</taxon>
        <taxon>Viridiplantae</taxon>
        <taxon>Streptophyta</taxon>
        <taxon>Embryophyta</taxon>
        <taxon>Tracheophyta</taxon>
        <taxon>Spermatophyta</taxon>
        <taxon>Magnoliopsida</taxon>
        <taxon>eudicotyledons</taxon>
        <taxon>Gunneridae</taxon>
        <taxon>Pentapetalae</taxon>
        <taxon>rosids</taxon>
        <taxon>fabids</taxon>
        <taxon>Fabales</taxon>
        <taxon>Fabaceae</taxon>
        <taxon>Papilionoideae</taxon>
        <taxon>50 kb inversion clade</taxon>
        <taxon>NPAAA clade</taxon>
        <taxon>indigoferoid/millettioid clade</taxon>
        <taxon>Phaseoleae</taxon>
        <taxon>Flemingia</taxon>
    </lineage>
</organism>